<evidence type="ECO:0000259" key="5">
    <source>
        <dbReference type="Pfam" id="PF00850"/>
    </source>
</evidence>
<dbReference type="Proteomes" id="UP001597497">
    <property type="component" value="Unassembled WGS sequence"/>
</dbReference>
<comment type="pathway">
    <text evidence="1">Ketone degradation; acetoin degradation.</text>
</comment>
<name>A0ABW5R658_9BACL</name>
<reference evidence="7" key="1">
    <citation type="journal article" date="2019" name="Int. J. Syst. Evol. Microbiol.">
        <title>The Global Catalogue of Microorganisms (GCM) 10K type strain sequencing project: providing services to taxonomists for standard genome sequencing and annotation.</title>
        <authorList>
            <consortium name="The Broad Institute Genomics Platform"/>
            <consortium name="The Broad Institute Genome Sequencing Center for Infectious Disease"/>
            <person name="Wu L."/>
            <person name="Ma J."/>
        </authorList>
    </citation>
    <scope>NUCLEOTIDE SEQUENCE [LARGE SCALE GENOMIC DNA]</scope>
    <source>
        <strain evidence="7">KCTC 33676</strain>
    </source>
</reference>
<dbReference type="PANTHER" id="PTHR10625">
    <property type="entry name" value="HISTONE DEACETYLASE HDAC1-RELATED"/>
    <property type="match status" value="1"/>
</dbReference>
<dbReference type="InterPro" id="IPR023801">
    <property type="entry name" value="His_deacetylse_dom"/>
</dbReference>
<evidence type="ECO:0000313" key="6">
    <source>
        <dbReference type="EMBL" id="MFD2670236.1"/>
    </source>
</evidence>
<dbReference type="InterPro" id="IPR023696">
    <property type="entry name" value="Ureohydrolase_dom_sf"/>
</dbReference>
<dbReference type="SUPFAM" id="SSF52768">
    <property type="entry name" value="Arginase/deacetylase"/>
    <property type="match status" value="1"/>
</dbReference>
<evidence type="ECO:0000256" key="3">
    <source>
        <dbReference type="ARBA" id="ARBA00020218"/>
    </source>
</evidence>
<dbReference type="InterPro" id="IPR003085">
    <property type="entry name" value="AcuC"/>
</dbReference>
<dbReference type="PRINTS" id="PR01270">
    <property type="entry name" value="HDASUPER"/>
</dbReference>
<comment type="caution">
    <text evidence="6">The sequence shown here is derived from an EMBL/GenBank/DDBJ whole genome shotgun (WGS) entry which is preliminary data.</text>
</comment>
<feature type="domain" description="Histone deacetylase" evidence="5">
    <location>
        <begin position="37"/>
        <end position="327"/>
    </location>
</feature>
<keyword evidence="4" id="KW-0006">Acetoin catabolism</keyword>
<dbReference type="Pfam" id="PF00850">
    <property type="entry name" value="Hist_deacetyl"/>
    <property type="match status" value="1"/>
</dbReference>
<evidence type="ECO:0000256" key="2">
    <source>
        <dbReference type="ARBA" id="ARBA00005947"/>
    </source>
</evidence>
<sequence length="403" mass="45883">MNESEKREEHQLSGDKRNKAVFIYDPRCTAYRFHDGHPFNQRRVTWSYQLLRQGNWLSDEEMVLPPSLDEHQLSLVHDAGYVEAIRSAQHDLINRRTYGFDEDTPCFEGMHEAARQICAGSVHAVDQVMLHDRRALHLAGGLHHAHAARASGFCIYNDAALAIAHARDVYGLRVLYIDTDVHHGDGVQWLFYSDPDVFTYSIHETGKFLFPGTGSVTERGVEQGFGTTLNVPIAPYTEDDSWLECFQETIEVAAAAFQPDLIISQHGCDAHAYDPLSHIYCSMRIYAEMPKIIRRLADRYCKGKWVALGGGGYDHHRVVPRAWGLLWLVMKQHPLADSLGHADRLPADWIEDMQQKTSLSIPTTWLDAKNAWAPMPRREIIVKENRAVKELARSYYSSFIQPS</sequence>
<organism evidence="6 7">
    <name type="scientific">Marinicrinis sediminis</name>
    <dbReference type="NCBI Taxonomy" id="1652465"/>
    <lineage>
        <taxon>Bacteria</taxon>
        <taxon>Bacillati</taxon>
        <taxon>Bacillota</taxon>
        <taxon>Bacilli</taxon>
        <taxon>Bacillales</taxon>
        <taxon>Paenibacillaceae</taxon>
    </lineage>
</organism>
<gene>
    <name evidence="6" type="ORF">ACFSUC_01285</name>
</gene>
<protein>
    <recommendedName>
        <fullName evidence="3">Acetoin utilization protein AcuC</fullName>
    </recommendedName>
</protein>
<dbReference type="CDD" id="cd09994">
    <property type="entry name" value="HDAC_AcuC_like"/>
    <property type="match status" value="1"/>
</dbReference>
<dbReference type="EMBL" id="JBHUMM010000001">
    <property type="protein sequence ID" value="MFD2670236.1"/>
    <property type="molecule type" value="Genomic_DNA"/>
</dbReference>
<dbReference type="PRINTS" id="PR01272">
    <property type="entry name" value="ACUCPROTEIN"/>
</dbReference>
<dbReference type="InterPro" id="IPR037138">
    <property type="entry name" value="His_deacetylse_dom_sf"/>
</dbReference>
<accession>A0ABW5R658</accession>
<keyword evidence="7" id="KW-1185">Reference proteome</keyword>
<dbReference type="Gene3D" id="3.40.800.20">
    <property type="entry name" value="Histone deacetylase domain"/>
    <property type="match status" value="1"/>
</dbReference>
<dbReference type="PANTHER" id="PTHR10625:SF10">
    <property type="entry name" value="HISTONE DEACETYLASE HDAC1"/>
    <property type="match status" value="1"/>
</dbReference>
<evidence type="ECO:0000313" key="7">
    <source>
        <dbReference type="Proteomes" id="UP001597497"/>
    </source>
</evidence>
<proteinExistence type="inferred from homology"/>
<evidence type="ECO:0000256" key="4">
    <source>
        <dbReference type="ARBA" id="ARBA00022627"/>
    </source>
</evidence>
<evidence type="ECO:0000256" key="1">
    <source>
        <dbReference type="ARBA" id="ARBA00005101"/>
    </source>
</evidence>
<dbReference type="RefSeq" id="WP_379927571.1">
    <property type="nucleotide sequence ID" value="NZ_JBHUMM010000001.1"/>
</dbReference>
<comment type="similarity">
    <text evidence="2">Belongs to the histone deacetylase family.</text>
</comment>
<dbReference type="InterPro" id="IPR000286">
    <property type="entry name" value="HDACs"/>
</dbReference>